<comment type="caution">
    <text evidence="3">The sequence shown here is derived from an EMBL/GenBank/DDBJ whole genome shotgun (WGS) entry which is preliminary data.</text>
</comment>
<proteinExistence type="predicted"/>
<organism evidence="3 4">
    <name type="scientific">Coemansia erecta</name>
    <dbReference type="NCBI Taxonomy" id="147472"/>
    <lineage>
        <taxon>Eukaryota</taxon>
        <taxon>Fungi</taxon>
        <taxon>Fungi incertae sedis</taxon>
        <taxon>Zoopagomycota</taxon>
        <taxon>Kickxellomycotina</taxon>
        <taxon>Kickxellomycetes</taxon>
        <taxon>Kickxellales</taxon>
        <taxon>Kickxellaceae</taxon>
        <taxon>Coemansia</taxon>
    </lineage>
</organism>
<feature type="transmembrane region" description="Helical" evidence="2">
    <location>
        <begin position="92"/>
        <end position="115"/>
    </location>
</feature>
<evidence type="ECO:0000256" key="1">
    <source>
        <dbReference type="SAM" id="MobiDB-lite"/>
    </source>
</evidence>
<evidence type="ECO:0000313" key="3">
    <source>
        <dbReference type="EMBL" id="KAJ1718566.1"/>
    </source>
</evidence>
<dbReference type="EMBL" id="JANBOJ010000799">
    <property type="protein sequence ID" value="KAJ1718566.1"/>
    <property type="molecule type" value="Genomic_DNA"/>
</dbReference>
<keyword evidence="2" id="KW-0472">Membrane</keyword>
<feature type="transmembrane region" description="Helical" evidence="2">
    <location>
        <begin position="60"/>
        <end position="80"/>
    </location>
</feature>
<evidence type="ECO:0000313" key="4">
    <source>
        <dbReference type="Proteomes" id="UP001149813"/>
    </source>
</evidence>
<keyword evidence="2" id="KW-0812">Transmembrane</keyword>
<dbReference type="OrthoDB" id="5585295at2759"/>
<feature type="non-terminal residue" evidence="3">
    <location>
        <position position="278"/>
    </location>
</feature>
<accession>A0A9W7XSL3</accession>
<gene>
    <name evidence="3" type="ORF">LPJ53_006449</name>
</gene>
<dbReference type="Proteomes" id="UP001149813">
    <property type="component" value="Unassembled WGS sequence"/>
</dbReference>
<dbReference type="AlphaFoldDB" id="A0A9W7XSL3"/>
<feature type="transmembrane region" description="Helical" evidence="2">
    <location>
        <begin position="135"/>
        <end position="154"/>
    </location>
</feature>
<sequence length="278" mass="31608">MTAGKFGSEEERIAGLEELFKSKVDPVGSVDTMVIALTMPGRLTISYIKDYELCTATRGYIIFSLVLLWVYWLIIAIMVYRLRNIQSTFNEFYEFLVICFLGTAALVKTTVIHFVEPKYPYILGYRVAETISDAILINAIILLIIGYPVIMSIVRTKEYERNWLLRLRTDGLQDMYETNLKLRTQQPAHYSQMLNSSVSNQINKVMTNTVVDDDRFFDLRGLGNVHMTLKVDGGANNDGYFSNSTTVPHSPRGETGIQRSQHYDTHSVDSMDNISSDP</sequence>
<keyword evidence="4" id="KW-1185">Reference proteome</keyword>
<protein>
    <submittedName>
        <fullName evidence="3">Uncharacterized protein</fullName>
    </submittedName>
</protein>
<feature type="region of interest" description="Disordered" evidence="1">
    <location>
        <begin position="238"/>
        <end position="278"/>
    </location>
</feature>
<feature type="compositionally biased region" description="Polar residues" evidence="1">
    <location>
        <begin position="239"/>
        <end position="248"/>
    </location>
</feature>
<reference evidence="3" key="1">
    <citation type="submission" date="2022-07" db="EMBL/GenBank/DDBJ databases">
        <title>Phylogenomic reconstructions and comparative analyses of Kickxellomycotina fungi.</title>
        <authorList>
            <person name="Reynolds N.K."/>
            <person name="Stajich J.E."/>
            <person name="Barry K."/>
            <person name="Grigoriev I.V."/>
            <person name="Crous P."/>
            <person name="Smith M.E."/>
        </authorList>
    </citation>
    <scope>NUCLEOTIDE SEQUENCE</scope>
    <source>
        <strain evidence="3">NBRC 32514</strain>
    </source>
</reference>
<name>A0A9W7XSL3_9FUNG</name>
<keyword evidence="2" id="KW-1133">Transmembrane helix</keyword>
<evidence type="ECO:0000256" key="2">
    <source>
        <dbReference type="SAM" id="Phobius"/>
    </source>
</evidence>